<evidence type="ECO:0000313" key="1">
    <source>
        <dbReference type="EMBL" id="AUN99061.1"/>
    </source>
</evidence>
<accession>A0A2K9NU65</accession>
<name>A0A2K9NU65_BACTC</name>
<keyword evidence="2" id="KW-1185">Reference proteome</keyword>
<reference evidence="1 2" key="1">
    <citation type="submission" date="2018-01" db="EMBL/GenBank/DDBJ databases">
        <title>Complete genome sequence of Bacteriovorax stolpii DSM12778.</title>
        <authorList>
            <person name="Tang B."/>
            <person name="Chang J."/>
        </authorList>
    </citation>
    <scope>NUCLEOTIDE SEQUENCE [LARGE SCALE GENOMIC DNA]</scope>
    <source>
        <strain evidence="1 2">DSM 12778</strain>
    </source>
</reference>
<protein>
    <submittedName>
        <fullName evidence="1">Uncharacterized protein</fullName>
    </submittedName>
</protein>
<gene>
    <name evidence="1" type="ORF">C0V70_13300</name>
</gene>
<dbReference type="RefSeq" id="WP_102244352.1">
    <property type="nucleotide sequence ID" value="NZ_CP025704.1"/>
</dbReference>
<sequence length="72" mass="7963">MKTILMFIFTVFVAIALGEDSSQRAFPGGGKMRESKSTKAYKKAKEACLKGDAELKGKKLTECIVNYQKEAK</sequence>
<evidence type="ECO:0000313" key="2">
    <source>
        <dbReference type="Proteomes" id="UP000235584"/>
    </source>
</evidence>
<dbReference type="Proteomes" id="UP000235584">
    <property type="component" value="Chromosome"/>
</dbReference>
<proteinExistence type="predicted"/>
<organism evidence="1 2">
    <name type="scientific">Bacteriovorax stolpii</name>
    <name type="common">Bdellovibrio stolpii</name>
    <dbReference type="NCBI Taxonomy" id="960"/>
    <lineage>
        <taxon>Bacteria</taxon>
        <taxon>Pseudomonadati</taxon>
        <taxon>Bdellovibrionota</taxon>
        <taxon>Bacteriovoracia</taxon>
        <taxon>Bacteriovoracales</taxon>
        <taxon>Bacteriovoracaceae</taxon>
        <taxon>Bacteriovorax</taxon>
    </lineage>
</organism>
<dbReference type="KEGG" id="bsto:C0V70_13300"/>
<dbReference type="EMBL" id="CP025704">
    <property type="protein sequence ID" value="AUN99061.1"/>
    <property type="molecule type" value="Genomic_DNA"/>
</dbReference>
<dbReference type="AlphaFoldDB" id="A0A2K9NU65"/>